<feature type="signal peptide" evidence="1">
    <location>
        <begin position="1"/>
        <end position="27"/>
    </location>
</feature>
<feature type="chain" id="PRO_5045245762" description="Secreted protein" evidence="1">
    <location>
        <begin position="28"/>
        <end position="123"/>
    </location>
</feature>
<organism evidence="2 3">
    <name type="scientific">Kibdelosporangium banguiense</name>
    <dbReference type="NCBI Taxonomy" id="1365924"/>
    <lineage>
        <taxon>Bacteria</taxon>
        <taxon>Bacillati</taxon>
        <taxon>Actinomycetota</taxon>
        <taxon>Actinomycetes</taxon>
        <taxon>Pseudonocardiales</taxon>
        <taxon>Pseudonocardiaceae</taxon>
        <taxon>Kibdelosporangium</taxon>
    </lineage>
</organism>
<keyword evidence="3" id="KW-1185">Reference proteome</keyword>
<evidence type="ECO:0008006" key="4">
    <source>
        <dbReference type="Google" id="ProtNLM"/>
    </source>
</evidence>
<name>A0ABS4TX86_9PSEU</name>
<gene>
    <name evidence="2" type="ORF">JOF56_009394</name>
</gene>
<evidence type="ECO:0000256" key="1">
    <source>
        <dbReference type="SAM" id="SignalP"/>
    </source>
</evidence>
<sequence length="123" mass="13496">MLSRLRVISPILAVCGALLVVTTPASAASGIEYHPGDQDLTHGPNSFTVQDLACNGRVIVFVWYRWERASDTITATCSAHDESIAPLGPNAYPLKWRRCWTDIHSIGTPHCAPTWVDDTVYTT</sequence>
<reference evidence="2 3" key="1">
    <citation type="submission" date="2021-03" db="EMBL/GenBank/DDBJ databases">
        <title>Sequencing the genomes of 1000 actinobacteria strains.</title>
        <authorList>
            <person name="Klenk H.-P."/>
        </authorList>
    </citation>
    <scope>NUCLEOTIDE SEQUENCE [LARGE SCALE GENOMIC DNA]</scope>
    <source>
        <strain evidence="2 3">DSM 46670</strain>
    </source>
</reference>
<protein>
    <recommendedName>
        <fullName evidence="4">Secreted protein</fullName>
    </recommendedName>
</protein>
<dbReference type="EMBL" id="JAGINW010000001">
    <property type="protein sequence ID" value="MBP2329009.1"/>
    <property type="molecule type" value="Genomic_DNA"/>
</dbReference>
<evidence type="ECO:0000313" key="3">
    <source>
        <dbReference type="Proteomes" id="UP001519332"/>
    </source>
</evidence>
<evidence type="ECO:0000313" key="2">
    <source>
        <dbReference type="EMBL" id="MBP2329009.1"/>
    </source>
</evidence>
<comment type="caution">
    <text evidence="2">The sequence shown here is derived from an EMBL/GenBank/DDBJ whole genome shotgun (WGS) entry which is preliminary data.</text>
</comment>
<keyword evidence="1" id="KW-0732">Signal</keyword>
<proteinExistence type="predicted"/>
<dbReference type="Proteomes" id="UP001519332">
    <property type="component" value="Unassembled WGS sequence"/>
</dbReference>
<dbReference type="RefSeq" id="WP_209645891.1">
    <property type="nucleotide sequence ID" value="NZ_JAGINW010000001.1"/>
</dbReference>
<accession>A0ABS4TX86</accession>